<reference evidence="2" key="1">
    <citation type="journal article" date="2012" name="Science">
        <title>The Paleozoic origin of enzymatic lignin decomposition reconstructed from 31 fungal genomes.</title>
        <authorList>
            <person name="Floudas D."/>
            <person name="Binder M."/>
            <person name="Riley R."/>
            <person name="Barry K."/>
            <person name="Blanchette R.A."/>
            <person name="Henrissat B."/>
            <person name="Martinez A.T."/>
            <person name="Otillar R."/>
            <person name="Spatafora J.W."/>
            <person name="Yadav J.S."/>
            <person name="Aerts A."/>
            <person name="Benoit I."/>
            <person name="Boyd A."/>
            <person name="Carlson A."/>
            <person name="Copeland A."/>
            <person name="Coutinho P.M."/>
            <person name="de Vries R.P."/>
            <person name="Ferreira P."/>
            <person name="Findley K."/>
            <person name="Foster B."/>
            <person name="Gaskell J."/>
            <person name="Glotzer D."/>
            <person name="Gorecki P."/>
            <person name="Heitman J."/>
            <person name="Hesse C."/>
            <person name="Hori C."/>
            <person name="Igarashi K."/>
            <person name="Jurgens J.A."/>
            <person name="Kallen N."/>
            <person name="Kersten P."/>
            <person name="Kohler A."/>
            <person name="Kuees U."/>
            <person name="Kumar T.K.A."/>
            <person name="Kuo A."/>
            <person name="LaButti K."/>
            <person name="Larrondo L.F."/>
            <person name="Lindquist E."/>
            <person name="Ling A."/>
            <person name="Lombard V."/>
            <person name="Lucas S."/>
            <person name="Lundell T."/>
            <person name="Martin R."/>
            <person name="McLaughlin D.J."/>
            <person name="Morgenstern I."/>
            <person name="Morin E."/>
            <person name="Murat C."/>
            <person name="Nagy L.G."/>
            <person name="Nolan M."/>
            <person name="Ohm R.A."/>
            <person name="Patyshakuliyeva A."/>
            <person name="Rokas A."/>
            <person name="Ruiz-Duenas F.J."/>
            <person name="Sabat G."/>
            <person name="Salamov A."/>
            <person name="Samejima M."/>
            <person name="Schmutz J."/>
            <person name="Slot J.C."/>
            <person name="St John F."/>
            <person name="Stenlid J."/>
            <person name="Sun H."/>
            <person name="Sun S."/>
            <person name="Syed K."/>
            <person name="Tsang A."/>
            <person name="Wiebenga A."/>
            <person name="Young D."/>
            <person name="Pisabarro A."/>
            <person name="Eastwood D.C."/>
            <person name="Martin F."/>
            <person name="Cullen D."/>
            <person name="Grigoriev I.V."/>
            <person name="Hibbett D.S."/>
        </authorList>
    </citation>
    <scope>NUCLEOTIDE SEQUENCE [LARGE SCALE GENOMIC DNA]</scope>
    <source>
        <strain evidence="2">RWD-64-598 SS2</strain>
    </source>
</reference>
<dbReference type="RefSeq" id="XP_007768789.1">
    <property type="nucleotide sequence ID" value="XM_007770599.1"/>
</dbReference>
<name>A0A5M3MSE4_CONPW</name>
<dbReference type="GeneID" id="19203199"/>
<dbReference type="EMBL" id="JH711578">
    <property type="protein sequence ID" value="EIW81451.1"/>
    <property type="molecule type" value="Genomic_DNA"/>
</dbReference>
<evidence type="ECO:0000313" key="1">
    <source>
        <dbReference type="EMBL" id="EIW81451.1"/>
    </source>
</evidence>
<dbReference type="Proteomes" id="UP000053558">
    <property type="component" value="Unassembled WGS sequence"/>
</dbReference>
<dbReference type="AlphaFoldDB" id="A0A5M3MSE4"/>
<dbReference type="KEGG" id="cput:CONPUDRAFT_153996"/>
<accession>A0A5M3MSE4</accession>
<keyword evidence="2" id="KW-1185">Reference proteome</keyword>
<gene>
    <name evidence="1" type="ORF">CONPUDRAFT_153996</name>
</gene>
<sequence>MSHRVLHFRWKAVELLVGLASNTTLPKRLSPRTAADILRALYTLALQDPKAISDQLTNPETLWQYFLLNLDENDPWNKDEQSQILMTNRLLGELQDGVLDTARELMVMNAQPSPRYYLDVLKQKPPVIDLLLECILIEPPHCNPEGTVTYKAMINLAAFFRWPSSMLVPGISAPDEQSMNEKDWKALLQSMQVLTSRKDWSDLIIQGWIRTEPDAEDLEKRNQSIISARLLFSEENFPIDEKELNMDLAITSAQSRVSLLRVITMLTHGADAIGVRNVDIYSLLPMAYCASQNPQDTWEGEICLRPSWTYLQDNYEQDIKPYYVASEKVIGPTAYARLLVALAQRNALKGVQSLRKAPARLSSTTSIAQLHQITHPDVISCFLDIATVRVQSAMEKAEKITGKHGPIASVQARFVWASAGELAAALVTFDDLTGGEYATEEATKTRQILVVVLNKLSAAALGTKKYKQVYYYLLAAVRVSDSIKEPLPDWSAVSDRIKKQVKHVKRIFETQPSADVSLALWLYCSLETAHDK</sequence>
<evidence type="ECO:0000313" key="2">
    <source>
        <dbReference type="Proteomes" id="UP000053558"/>
    </source>
</evidence>
<proteinExistence type="predicted"/>
<organism evidence="1 2">
    <name type="scientific">Coniophora puteana (strain RWD-64-598)</name>
    <name type="common">Brown rot fungus</name>
    <dbReference type="NCBI Taxonomy" id="741705"/>
    <lineage>
        <taxon>Eukaryota</taxon>
        <taxon>Fungi</taxon>
        <taxon>Dikarya</taxon>
        <taxon>Basidiomycota</taxon>
        <taxon>Agaricomycotina</taxon>
        <taxon>Agaricomycetes</taxon>
        <taxon>Agaricomycetidae</taxon>
        <taxon>Boletales</taxon>
        <taxon>Coniophorineae</taxon>
        <taxon>Coniophoraceae</taxon>
        <taxon>Coniophora</taxon>
    </lineage>
</organism>
<protein>
    <submittedName>
        <fullName evidence="1">Uncharacterized protein</fullName>
    </submittedName>
</protein>
<comment type="caution">
    <text evidence="1">The sequence shown here is derived from an EMBL/GenBank/DDBJ whole genome shotgun (WGS) entry which is preliminary data.</text>
</comment>
<dbReference type="OrthoDB" id="2932645at2759"/>